<proteinExistence type="predicted"/>
<protein>
    <submittedName>
        <fullName evidence="1">Uncharacterized protein</fullName>
    </submittedName>
</protein>
<evidence type="ECO:0000313" key="2">
    <source>
        <dbReference type="Proteomes" id="UP000712600"/>
    </source>
</evidence>
<organism evidence="1 2">
    <name type="scientific">Brassica cretica</name>
    <name type="common">Mustard</name>
    <dbReference type="NCBI Taxonomy" id="69181"/>
    <lineage>
        <taxon>Eukaryota</taxon>
        <taxon>Viridiplantae</taxon>
        <taxon>Streptophyta</taxon>
        <taxon>Embryophyta</taxon>
        <taxon>Tracheophyta</taxon>
        <taxon>Spermatophyta</taxon>
        <taxon>Magnoliopsida</taxon>
        <taxon>eudicotyledons</taxon>
        <taxon>Gunneridae</taxon>
        <taxon>Pentapetalae</taxon>
        <taxon>rosids</taxon>
        <taxon>malvids</taxon>
        <taxon>Brassicales</taxon>
        <taxon>Brassicaceae</taxon>
        <taxon>Brassiceae</taxon>
        <taxon>Brassica</taxon>
    </lineage>
</organism>
<dbReference type="Proteomes" id="UP000712600">
    <property type="component" value="Unassembled WGS sequence"/>
</dbReference>
<sequence length="61" mass="6601">MTFCGDKARKGCVDSAAAFVAKEKEGENDFCLSLVIAFVTLPPKRVVDSAAFVTRTVLTQF</sequence>
<name>A0A8S9QKP3_BRACR</name>
<comment type="caution">
    <text evidence="1">The sequence shown here is derived from an EMBL/GenBank/DDBJ whole genome shotgun (WGS) entry which is preliminary data.</text>
</comment>
<dbReference type="AlphaFoldDB" id="A0A8S9QKP3"/>
<accession>A0A8S9QKP3</accession>
<evidence type="ECO:0000313" key="1">
    <source>
        <dbReference type="EMBL" id="KAF3541820.1"/>
    </source>
</evidence>
<dbReference type="EMBL" id="QGKX02001290">
    <property type="protein sequence ID" value="KAF3541820.1"/>
    <property type="molecule type" value="Genomic_DNA"/>
</dbReference>
<reference evidence="1" key="1">
    <citation type="submission" date="2019-12" db="EMBL/GenBank/DDBJ databases">
        <title>Genome sequencing and annotation of Brassica cretica.</title>
        <authorList>
            <person name="Studholme D.J."/>
            <person name="Sarris P."/>
        </authorList>
    </citation>
    <scope>NUCLEOTIDE SEQUENCE</scope>
    <source>
        <strain evidence="1">PFS-109/04</strain>
        <tissue evidence="1">Leaf</tissue>
    </source>
</reference>
<gene>
    <name evidence="1" type="ORF">F2Q69_00023650</name>
</gene>